<reference evidence="11" key="2">
    <citation type="submission" date="2023-07" db="EMBL/GenBank/DDBJ databases">
        <title>Myceligenerans salitolerans sp. nov., a halotolerant actinomycete isolated from a salt lake in Xinjiang, China.</title>
        <authorList>
            <person name="Guan T."/>
        </authorList>
    </citation>
    <scope>NUCLEOTIDE SEQUENCE [LARGE SCALE GENOMIC DNA]</scope>
    <source>
        <strain evidence="11">XHU 5031</strain>
    </source>
</reference>
<evidence type="ECO:0000256" key="4">
    <source>
        <dbReference type="ARBA" id="ARBA00010662"/>
    </source>
</evidence>
<gene>
    <name evidence="7 10" type="primary">pgl</name>
    <name evidence="10" type="ORF">J0911_15455</name>
</gene>
<evidence type="ECO:0000256" key="8">
    <source>
        <dbReference type="SAM" id="MobiDB-lite"/>
    </source>
</evidence>
<evidence type="ECO:0000256" key="6">
    <source>
        <dbReference type="ARBA" id="ARBA00020337"/>
    </source>
</evidence>
<evidence type="ECO:0000256" key="5">
    <source>
        <dbReference type="ARBA" id="ARBA00013198"/>
    </source>
</evidence>
<comment type="caution">
    <text evidence="10">The sequence shown here is derived from an EMBL/GenBank/DDBJ whole genome shotgun (WGS) entry which is preliminary data.</text>
</comment>
<dbReference type="InterPro" id="IPR005900">
    <property type="entry name" value="6-phosphogluconolactonase_DevB"/>
</dbReference>
<dbReference type="PANTHER" id="PTHR11054:SF0">
    <property type="entry name" value="6-PHOSPHOGLUCONOLACTONASE"/>
    <property type="match status" value="1"/>
</dbReference>
<dbReference type="CDD" id="cd01400">
    <property type="entry name" value="6PGL"/>
    <property type="match status" value="1"/>
</dbReference>
<dbReference type="NCBIfam" id="TIGR01198">
    <property type="entry name" value="pgl"/>
    <property type="match status" value="1"/>
</dbReference>
<comment type="function">
    <text evidence="2 7">Hydrolysis of 6-phosphogluconolactone to 6-phosphogluconate.</text>
</comment>
<dbReference type="Gene3D" id="3.40.50.1360">
    <property type="match status" value="1"/>
</dbReference>
<dbReference type="EC" id="3.1.1.31" evidence="5 7"/>
<dbReference type="Pfam" id="PF01182">
    <property type="entry name" value="Glucosamine_iso"/>
    <property type="match status" value="1"/>
</dbReference>
<organism evidence="10 11">
    <name type="scientific">Myceligenerans salitolerans</name>
    <dbReference type="NCBI Taxonomy" id="1230528"/>
    <lineage>
        <taxon>Bacteria</taxon>
        <taxon>Bacillati</taxon>
        <taxon>Actinomycetota</taxon>
        <taxon>Actinomycetes</taxon>
        <taxon>Micrococcales</taxon>
        <taxon>Promicromonosporaceae</taxon>
        <taxon>Myceligenerans</taxon>
    </lineage>
</organism>
<dbReference type="Proteomes" id="UP000664617">
    <property type="component" value="Unassembled WGS sequence"/>
</dbReference>
<reference evidence="10 11" key="1">
    <citation type="submission" date="2021-03" db="EMBL/GenBank/DDBJ databases">
        <authorList>
            <person name="Xin L."/>
        </authorList>
    </citation>
    <scope>NUCLEOTIDE SEQUENCE [LARGE SCALE GENOMIC DNA]</scope>
    <source>
        <strain evidence="10 11">XHU 5031</strain>
    </source>
</reference>
<comment type="catalytic activity">
    <reaction evidence="1 7">
        <text>6-phospho-D-glucono-1,5-lactone + H2O = 6-phospho-D-gluconate + H(+)</text>
        <dbReference type="Rhea" id="RHEA:12556"/>
        <dbReference type="ChEBI" id="CHEBI:15377"/>
        <dbReference type="ChEBI" id="CHEBI:15378"/>
        <dbReference type="ChEBI" id="CHEBI:57955"/>
        <dbReference type="ChEBI" id="CHEBI:58759"/>
        <dbReference type="EC" id="3.1.1.31"/>
    </reaction>
</comment>
<name>A0ABS3IEJ5_9MICO</name>
<sequence length="292" mass="29096">MSGAPGTAPAPGPGGGAAGERLVVVHPDPGVLAEAAAARLLTRILDVQSVRSPVHVVLTGGTVGIRTLARAAASPLVAAVDWSGVHLWWGDERFLPDGDPDRNETQAREALVDALIAGHGLPAENVHAMPGPSSVGSPEEGAEAYAAELARFAVDRGVPAPAASEPGRDAGAQEPAGPAVPAFDVLLLGMGPDGHVASLFPGHEGLGATGVTVGVHGSPKPPPERVSLTFDAIRAAREVWVVAAGAEKADRAAAALGTTTDGVPAAVTDVPAAGAVGRGRTLWLLDAAAASR</sequence>
<evidence type="ECO:0000256" key="2">
    <source>
        <dbReference type="ARBA" id="ARBA00002681"/>
    </source>
</evidence>
<protein>
    <recommendedName>
        <fullName evidence="6 7">6-phosphogluconolactonase</fullName>
        <shortName evidence="7">6PGL</shortName>
        <ecNumber evidence="5 7">3.1.1.31</ecNumber>
    </recommendedName>
</protein>
<dbReference type="GO" id="GO:0017057">
    <property type="term" value="F:6-phosphogluconolactonase activity"/>
    <property type="evidence" value="ECO:0007669"/>
    <property type="project" value="UniProtKB-EC"/>
</dbReference>
<accession>A0ABS3IEJ5</accession>
<evidence type="ECO:0000313" key="11">
    <source>
        <dbReference type="Proteomes" id="UP000664617"/>
    </source>
</evidence>
<dbReference type="PANTHER" id="PTHR11054">
    <property type="entry name" value="6-PHOSPHOGLUCONOLACTONASE"/>
    <property type="match status" value="1"/>
</dbReference>
<dbReference type="InterPro" id="IPR006148">
    <property type="entry name" value="Glc/Gal-6P_isomerase"/>
</dbReference>
<evidence type="ECO:0000256" key="7">
    <source>
        <dbReference type="RuleBase" id="RU365095"/>
    </source>
</evidence>
<feature type="region of interest" description="Disordered" evidence="8">
    <location>
        <begin position="1"/>
        <end position="21"/>
    </location>
</feature>
<feature type="domain" description="Glucosamine/galactosamine-6-phosphate isomerase" evidence="9">
    <location>
        <begin position="28"/>
        <end position="283"/>
    </location>
</feature>
<dbReference type="InterPro" id="IPR039104">
    <property type="entry name" value="6PGL"/>
</dbReference>
<dbReference type="InterPro" id="IPR037171">
    <property type="entry name" value="NagB/RpiA_transferase-like"/>
</dbReference>
<evidence type="ECO:0000313" key="10">
    <source>
        <dbReference type="EMBL" id="MBO0610427.1"/>
    </source>
</evidence>
<comment type="pathway">
    <text evidence="3 7">Carbohydrate degradation; pentose phosphate pathway; D-ribulose 5-phosphate from D-glucose 6-phosphate (oxidative stage): step 2/3.</text>
</comment>
<keyword evidence="7 10" id="KW-0378">Hydrolase</keyword>
<dbReference type="EMBL" id="JAFMPK010000047">
    <property type="protein sequence ID" value="MBO0610427.1"/>
    <property type="molecule type" value="Genomic_DNA"/>
</dbReference>
<dbReference type="SUPFAM" id="SSF100950">
    <property type="entry name" value="NagB/RpiA/CoA transferase-like"/>
    <property type="match status" value="1"/>
</dbReference>
<evidence type="ECO:0000256" key="3">
    <source>
        <dbReference type="ARBA" id="ARBA00004961"/>
    </source>
</evidence>
<proteinExistence type="inferred from homology"/>
<comment type="similarity">
    <text evidence="4 7">Belongs to the glucosamine/galactosamine-6-phosphate isomerase family. 6-phosphogluconolactonase subfamily.</text>
</comment>
<keyword evidence="11" id="KW-1185">Reference proteome</keyword>
<evidence type="ECO:0000256" key="1">
    <source>
        <dbReference type="ARBA" id="ARBA00000832"/>
    </source>
</evidence>
<evidence type="ECO:0000259" key="9">
    <source>
        <dbReference type="Pfam" id="PF01182"/>
    </source>
</evidence>
<dbReference type="RefSeq" id="WP_207276363.1">
    <property type="nucleotide sequence ID" value="NZ_JAFMPK010000047.1"/>
</dbReference>